<reference evidence="3" key="1">
    <citation type="journal article" date="2019" name="Int. J. Syst. Evol. Microbiol.">
        <title>The Global Catalogue of Microorganisms (GCM) 10K type strain sequencing project: providing services to taxonomists for standard genome sequencing and annotation.</title>
        <authorList>
            <consortium name="The Broad Institute Genomics Platform"/>
            <consortium name="The Broad Institute Genome Sequencing Center for Infectious Disease"/>
            <person name="Wu L."/>
            <person name="Ma J."/>
        </authorList>
    </citation>
    <scope>NUCLEOTIDE SEQUENCE [LARGE SCALE GENOMIC DNA]</scope>
    <source>
        <strain evidence="3">JCM 14309</strain>
    </source>
</reference>
<sequence length="299" mass="32137">MSSTTDRPWPRRLWGGIGAVLTALVLAACVHPSLVGILQLTWLAGGREPEQIQHTLGDSQEAIWYSGEARQMTFSGEDRDRMELTENLHRVPGDPFTEVTQLDGATAVTTRCAPDCGTLVDQELLIPREPDLSVVSAEGMYYTVQHLEGDLDLWLTGGDLAEVTVVGEPDYVAGHVMLFGIQGDVDVRTLQSGVYAEGLSGQVVAVQTGVGSLDLTHTALPASLEVSTGRGDISITLPAEEDPWRCTVETEASGEVDVDLGEETADREDDAEAPCRIALRTGDGDITLTSAPPKPWERD</sequence>
<dbReference type="RefSeq" id="WP_344680843.1">
    <property type="nucleotide sequence ID" value="NZ_BAAAVT010000011.1"/>
</dbReference>
<evidence type="ECO:0000313" key="2">
    <source>
        <dbReference type="EMBL" id="GAA3067064.1"/>
    </source>
</evidence>
<feature type="region of interest" description="Disordered" evidence="1">
    <location>
        <begin position="261"/>
        <end position="299"/>
    </location>
</feature>
<accession>A0ABP6M2R8</accession>
<dbReference type="EMBL" id="BAAAVT010000011">
    <property type="protein sequence ID" value="GAA3067064.1"/>
    <property type="molecule type" value="Genomic_DNA"/>
</dbReference>
<evidence type="ECO:0000313" key="3">
    <source>
        <dbReference type="Proteomes" id="UP001500236"/>
    </source>
</evidence>
<gene>
    <name evidence="2" type="ORF">GCM10010529_19850</name>
</gene>
<evidence type="ECO:0008006" key="4">
    <source>
        <dbReference type="Google" id="ProtNLM"/>
    </source>
</evidence>
<protein>
    <recommendedName>
        <fullName evidence="4">Adhesin domain-containing protein</fullName>
    </recommendedName>
</protein>
<name>A0ABP6M2R8_9MICC</name>
<dbReference type="Proteomes" id="UP001500236">
    <property type="component" value="Unassembled WGS sequence"/>
</dbReference>
<comment type="caution">
    <text evidence="2">The sequence shown here is derived from an EMBL/GenBank/DDBJ whole genome shotgun (WGS) entry which is preliminary data.</text>
</comment>
<proteinExistence type="predicted"/>
<organism evidence="2 3">
    <name type="scientific">Nesterenkonia aethiopica</name>
    <dbReference type="NCBI Taxonomy" id="269144"/>
    <lineage>
        <taxon>Bacteria</taxon>
        <taxon>Bacillati</taxon>
        <taxon>Actinomycetota</taxon>
        <taxon>Actinomycetes</taxon>
        <taxon>Micrococcales</taxon>
        <taxon>Micrococcaceae</taxon>
        <taxon>Nesterenkonia</taxon>
    </lineage>
</organism>
<dbReference type="PROSITE" id="PS51257">
    <property type="entry name" value="PROKAR_LIPOPROTEIN"/>
    <property type="match status" value="1"/>
</dbReference>
<keyword evidence="3" id="KW-1185">Reference proteome</keyword>
<evidence type="ECO:0000256" key="1">
    <source>
        <dbReference type="SAM" id="MobiDB-lite"/>
    </source>
</evidence>
<feature type="compositionally biased region" description="Acidic residues" evidence="1">
    <location>
        <begin position="261"/>
        <end position="272"/>
    </location>
</feature>